<gene>
    <name evidence="1" type="ORF">A4U43_C05F3580</name>
</gene>
<dbReference type="EMBL" id="CM007385">
    <property type="protein sequence ID" value="ONK67769.1"/>
    <property type="molecule type" value="Genomic_DNA"/>
</dbReference>
<dbReference type="AlphaFoldDB" id="A0A5P1ESS6"/>
<evidence type="ECO:0000313" key="1">
    <source>
        <dbReference type="EMBL" id="ONK67769.1"/>
    </source>
</evidence>
<organism evidence="1 2">
    <name type="scientific">Asparagus officinalis</name>
    <name type="common">Garden asparagus</name>
    <dbReference type="NCBI Taxonomy" id="4686"/>
    <lineage>
        <taxon>Eukaryota</taxon>
        <taxon>Viridiplantae</taxon>
        <taxon>Streptophyta</taxon>
        <taxon>Embryophyta</taxon>
        <taxon>Tracheophyta</taxon>
        <taxon>Spermatophyta</taxon>
        <taxon>Magnoliopsida</taxon>
        <taxon>Liliopsida</taxon>
        <taxon>Asparagales</taxon>
        <taxon>Asparagaceae</taxon>
        <taxon>Asparagoideae</taxon>
        <taxon>Asparagus</taxon>
    </lineage>
</organism>
<sequence length="126" mass="14578">MINKLNKRLDEISKDMSGLNLIKSEPDTRVTTIDPQETSFHRFLIILVPSNMETWHLGHRVAVGNQEPVRTHPPHHHDQTKDQTNCNLMRFFFSMQLNHTNFLARFIIHKATDHQLHGALSGPSFC</sequence>
<protein>
    <submittedName>
        <fullName evidence="1">Uncharacterized protein</fullName>
    </submittedName>
</protein>
<dbReference type="Proteomes" id="UP000243459">
    <property type="component" value="Chromosome 5"/>
</dbReference>
<evidence type="ECO:0000313" key="2">
    <source>
        <dbReference type="Proteomes" id="UP000243459"/>
    </source>
</evidence>
<name>A0A5P1ESS6_ASPOF</name>
<proteinExistence type="predicted"/>
<keyword evidence="2" id="KW-1185">Reference proteome</keyword>
<accession>A0A5P1ESS6</accession>
<dbReference type="Gramene" id="ONK67769">
    <property type="protein sequence ID" value="ONK67769"/>
    <property type="gene ID" value="A4U43_C05F3580"/>
</dbReference>
<reference evidence="2" key="1">
    <citation type="journal article" date="2017" name="Nat. Commun.">
        <title>The asparagus genome sheds light on the origin and evolution of a young Y chromosome.</title>
        <authorList>
            <person name="Harkess A."/>
            <person name="Zhou J."/>
            <person name="Xu C."/>
            <person name="Bowers J.E."/>
            <person name="Van der Hulst R."/>
            <person name="Ayyampalayam S."/>
            <person name="Mercati F."/>
            <person name="Riccardi P."/>
            <person name="McKain M.R."/>
            <person name="Kakrana A."/>
            <person name="Tang H."/>
            <person name="Ray J."/>
            <person name="Groenendijk J."/>
            <person name="Arikit S."/>
            <person name="Mathioni S.M."/>
            <person name="Nakano M."/>
            <person name="Shan H."/>
            <person name="Telgmann-Rauber A."/>
            <person name="Kanno A."/>
            <person name="Yue Z."/>
            <person name="Chen H."/>
            <person name="Li W."/>
            <person name="Chen Y."/>
            <person name="Xu X."/>
            <person name="Zhang Y."/>
            <person name="Luo S."/>
            <person name="Chen H."/>
            <person name="Gao J."/>
            <person name="Mao Z."/>
            <person name="Pires J.C."/>
            <person name="Luo M."/>
            <person name="Kudrna D."/>
            <person name="Wing R.A."/>
            <person name="Meyers B.C."/>
            <person name="Yi K."/>
            <person name="Kong H."/>
            <person name="Lavrijsen P."/>
            <person name="Sunseri F."/>
            <person name="Falavigna A."/>
            <person name="Ye Y."/>
            <person name="Leebens-Mack J.H."/>
            <person name="Chen G."/>
        </authorList>
    </citation>
    <scope>NUCLEOTIDE SEQUENCE [LARGE SCALE GENOMIC DNA]</scope>
    <source>
        <strain evidence="2">cv. DH0086</strain>
    </source>
</reference>